<protein>
    <submittedName>
        <fullName evidence="9">GTPase</fullName>
    </submittedName>
</protein>
<dbReference type="RefSeq" id="WP_316787487.1">
    <property type="nucleotide sequence ID" value="NZ_CP053540.1"/>
</dbReference>
<proteinExistence type="predicted"/>
<dbReference type="EMBL" id="CP053540">
    <property type="protein sequence ID" value="WOB44397.1"/>
    <property type="molecule type" value="Genomic_DNA"/>
</dbReference>
<dbReference type="InterPro" id="IPR006073">
    <property type="entry name" value="GTP-bd"/>
</dbReference>
<evidence type="ECO:0000256" key="4">
    <source>
        <dbReference type="ARBA" id="ARBA00023134"/>
    </source>
</evidence>
<keyword evidence="3" id="KW-0378">Hydrolase</keyword>
<dbReference type="PANTHER" id="PTHR10465">
    <property type="entry name" value="TRANSMEMBRANE GTPASE FZO1"/>
    <property type="match status" value="1"/>
</dbReference>
<evidence type="ECO:0000256" key="1">
    <source>
        <dbReference type="ARBA" id="ARBA00004370"/>
    </source>
</evidence>
<evidence type="ECO:0000256" key="6">
    <source>
        <dbReference type="SAM" id="Coils"/>
    </source>
</evidence>
<dbReference type="Pfam" id="PF18709">
    <property type="entry name" value="DLP_helical"/>
    <property type="match status" value="1"/>
</dbReference>
<gene>
    <name evidence="9" type="ORF">HNI00_15525</name>
</gene>
<comment type="subcellular location">
    <subcellularLocation>
        <location evidence="1">Membrane</location>
    </subcellularLocation>
</comment>
<organism evidence="9">
    <name type="scientific">Thermoleptolyngbya oregonensis NK1-22</name>
    <dbReference type="NCBI Taxonomy" id="2547457"/>
    <lineage>
        <taxon>Bacteria</taxon>
        <taxon>Bacillati</taxon>
        <taxon>Cyanobacteriota</taxon>
        <taxon>Cyanophyceae</taxon>
        <taxon>Oculatellales</taxon>
        <taxon>Oculatellaceae</taxon>
        <taxon>Thermoleptolyngbya</taxon>
    </lineage>
</organism>
<dbReference type="GO" id="GO:0003924">
    <property type="term" value="F:GTPase activity"/>
    <property type="evidence" value="ECO:0007669"/>
    <property type="project" value="InterPro"/>
</dbReference>
<feature type="domain" description="G" evidence="7">
    <location>
        <begin position="57"/>
        <end position="165"/>
    </location>
</feature>
<dbReference type="SUPFAM" id="SSF52540">
    <property type="entry name" value="P-loop containing nucleoside triphosphate hydrolases"/>
    <property type="match status" value="1"/>
</dbReference>
<dbReference type="GO" id="GO:0008053">
    <property type="term" value="P:mitochondrial fusion"/>
    <property type="evidence" value="ECO:0007669"/>
    <property type="project" value="TreeGrafter"/>
</dbReference>
<reference evidence="9" key="1">
    <citation type="submission" date="2020-05" db="EMBL/GenBank/DDBJ databases">
        <authorList>
            <person name="Zhu T."/>
            <person name="Keshari N."/>
            <person name="Lu X."/>
        </authorList>
    </citation>
    <scope>NUCLEOTIDE SEQUENCE</scope>
    <source>
        <strain evidence="9">NK1-22</strain>
    </source>
</reference>
<name>A0AA97BMH9_9CYAN</name>
<dbReference type="Pfam" id="PF01926">
    <property type="entry name" value="MMR_HSR1"/>
    <property type="match status" value="1"/>
</dbReference>
<evidence type="ECO:0000313" key="9">
    <source>
        <dbReference type="EMBL" id="WOB44397.1"/>
    </source>
</evidence>
<feature type="coiled-coil region" evidence="6">
    <location>
        <begin position="525"/>
        <end position="552"/>
    </location>
</feature>
<evidence type="ECO:0000256" key="2">
    <source>
        <dbReference type="ARBA" id="ARBA00022741"/>
    </source>
</evidence>
<dbReference type="InterPro" id="IPR027417">
    <property type="entry name" value="P-loop_NTPase"/>
</dbReference>
<dbReference type="KEGG" id="tog:HNI00_15525"/>
<dbReference type="PANTHER" id="PTHR10465:SF0">
    <property type="entry name" value="SARCALUMENIN"/>
    <property type="match status" value="1"/>
</dbReference>
<evidence type="ECO:0000259" key="8">
    <source>
        <dbReference type="Pfam" id="PF18709"/>
    </source>
</evidence>
<sequence length="583" mass="65111">MSQSTQTFKAADLSKQFKAACIQFDTLLASANSKELTKIRQKFRDGLQDYKQQGALTVAFIGQYSAGKSTIISALTGRRDIHIDADIATDATTPYDWNGIKIIDTPGLFTDRTDHDDITYEAIAKADLLVFCLTHMLFDTLTVENFKKLAYDKGYRWKIMLVVNKMSAAAGEEEQKIASYRHSLDEALKPYSLNEFPICFIDAKDYCEGIDDDDDFLVEISRFDTFITELNRFVEHRSSLTRLDTPVRIALGCLDDAQISFARNSDEDTAFLEVLSRLSRRINKERERLRTKIKGITLEMSAAIAAEGSRLASSVGDPKFEDLDKQSEINVRKHYEKAGQALEDAIENAIQSIHLEVEAELQSNLTQAFVAQLNFNGKVPDQSSVNNFNRQQVQGQVAWLQKIGDQVGANITKAATREFAATAGQGFLRSIDVAGSRLHQGVYSVGKLIGFKFKPWQAVGIAKNIGNAALFLGPALAVVSIGLDLHSMHKEREYEKQMSDVRRDITSQFKIIAVDLEQQIESQLQEFESQVYVQLENNIAEARQKTESEMATSHTEIGQVVAIRKELEAIILEIQHAAASAVL</sequence>
<keyword evidence="5" id="KW-0472">Membrane</keyword>
<keyword evidence="4" id="KW-0342">GTP-binding</keyword>
<dbReference type="GO" id="GO:0016020">
    <property type="term" value="C:membrane"/>
    <property type="evidence" value="ECO:0007669"/>
    <property type="project" value="UniProtKB-SubCell"/>
</dbReference>
<dbReference type="AlphaFoldDB" id="A0AA97BMH9"/>
<keyword evidence="2" id="KW-0547">Nucleotide-binding</keyword>
<keyword evidence="6" id="KW-0175">Coiled coil</keyword>
<evidence type="ECO:0000256" key="5">
    <source>
        <dbReference type="ARBA" id="ARBA00023136"/>
    </source>
</evidence>
<feature type="domain" description="Dynamin-like helical" evidence="8">
    <location>
        <begin position="267"/>
        <end position="548"/>
    </location>
</feature>
<dbReference type="InterPro" id="IPR027094">
    <property type="entry name" value="Mitofusin_fam"/>
</dbReference>
<evidence type="ECO:0000259" key="7">
    <source>
        <dbReference type="Pfam" id="PF01926"/>
    </source>
</evidence>
<evidence type="ECO:0000256" key="3">
    <source>
        <dbReference type="ARBA" id="ARBA00022801"/>
    </source>
</evidence>
<dbReference type="Gene3D" id="3.40.50.300">
    <property type="entry name" value="P-loop containing nucleotide triphosphate hydrolases"/>
    <property type="match status" value="1"/>
</dbReference>
<accession>A0AA97BMH9</accession>
<dbReference type="InterPro" id="IPR040576">
    <property type="entry name" value="DLP_helical"/>
</dbReference>
<dbReference type="GO" id="GO:0005525">
    <property type="term" value="F:GTP binding"/>
    <property type="evidence" value="ECO:0007669"/>
    <property type="project" value="UniProtKB-KW"/>
</dbReference>